<dbReference type="RefSeq" id="WP_272752357.1">
    <property type="nucleotide sequence ID" value="NZ_JAQQLF010000015.1"/>
</dbReference>
<dbReference type="InterPro" id="IPR052534">
    <property type="entry name" value="Extracell_DNA_Util/SecSys_Comp"/>
</dbReference>
<accession>A0ABT5IZQ2</accession>
<dbReference type="EMBL" id="JAQQLF010000015">
    <property type="protein sequence ID" value="MDC7718058.1"/>
    <property type="molecule type" value="Genomic_DNA"/>
</dbReference>
<dbReference type="Proteomes" id="UP001219956">
    <property type="component" value="Unassembled WGS sequence"/>
</dbReference>
<name>A0ABT5IZQ2_9NEIS</name>
<dbReference type="InterPro" id="IPR007813">
    <property type="entry name" value="PilN"/>
</dbReference>
<dbReference type="PANTHER" id="PTHR40278">
    <property type="entry name" value="DNA UTILIZATION PROTEIN HOFN"/>
    <property type="match status" value="1"/>
</dbReference>
<organism evidence="3 4">
    <name type="scientific">Vogesella aquatica</name>
    <dbReference type="NCBI Taxonomy" id="2984206"/>
    <lineage>
        <taxon>Bacteria</taxon>
        <taxon>Pseudomonadati</taxon>
        <taxon>Pseudomonadota</taxon>
        <taxon>Betaproteobacteria</taxon>
        <taxon>Neisseriales</taxon>
        <taxon>Chromobacteriaceae</taxon>
        <taxon>Vogesella</taxon>
    </lineage>
</organism>
<reference evidence="3 4" key="1">
    <citation type="submission" date="2023-01" db="EMBL/GenBank/DDBJ databases">
        <title>Novel species of the genus Vogesella isolated from rivers.</title>
        <authorList>
            <person name="Lu H."/>
        </authorList>
    </citation>
    <scope>NUCLEOTIDE SEQUENCE [LARGE SCALE GENOMIC DNA]</scope>
    <source>
        <strain evidence="3 4">DC21W</strain>
    </source>
</reference>
<dbReference type="Pfam" id="PF05137">
    <property type="entry name" value="PilN"/>
    <property type="match status" value="1"/>
</dbReference>
<dbReference type="PANTHER" id="PTHR40278:SF2">
    <property type="entry name" value="TYPE IV PILUS INNER MEMBRANE COMPONENT PILN"/>
    <property type="match status" value="1"/>
</dbReference>
<gene>
    <name evidence="3" type="ORF">PQU95_12640</name>
</gene>
<evidence type="ECO:0000313" key="3">
    <source>
        <dbReference type="EMBL" id="MDC7718058.1"/>
    </source>
</evidence>
<keyword evidence="1" id="KW-0175">Coiled coil</keyword>
<keyword evidence="2" id="KW-0472">Membrane</keyword>
<proteinExistence type="predicted"/>
<protein>
    <submittedName>
        <fullName evidence="3">PilN domain-containing protein</fullName>
    </submittedName>
</protein>
<keyword evidence="4" id="KW-1185">Reference proteome</keyword>
<evidence type="ECO:0000256" key="2">
    <source>
        <dbReference type="SAM" id="Phobius"/>
    </source>
</evidence>
<feature type="coiled-coil region" evidence="1">
    <location>
        <begin position="40"/>
        <end position="77"/>
    </location>
</feature>
<keyword evidence="2" id="KW-1133">Transmembrane helix</keyword>
<keyword evidence="2" id="KW-0812">Transmembrane</keyword>
<sequence length="189" mass="21174">MIRINLLPHREQKKAAHRKRFQTLLLGSILLALGVTYLCHMALEDQKASQLARNQRLETEINKINSKLSNIESLRQKKAVLLSRKQLVEKLQFDRTQAVYIFDELIRLVPEGVYLKDFRQTGSSIALSGYSLSSARVSAFMRNLAESGTFAEPVLIEVSAANVDKIRANQFSLSVALRAQHAPSTGAPQ</sequence>
<feature type="transmembrane region" description="Helical" evidence="2">
    <location>
        <begin position="21"/>
        <end position="43"/>
    </location>
</feature>
<comment type="caution">
    <text evidence="3">The sequence shown here is derived from an EMBL/GenBank/DDBJ whole genome shotgun (WGS) entry which is preliminary data.</text>
</comment>
<evidence type="ECO:0000313" key="4">
    <source>
        <dbReference type="Proteomes" id="UP001219956"/>
    </source>
</evidence>
<evidence type="ECO:0000256" key="1">
    <source>
        <dbReference type="SAM" id="Coils"/>
    </source>
</evidence>